<feature type="domain" description="Inhibitor I9" evidence="1">
    <location>
        <begin position="5"/>
        <end position="62"/>
    </location>
</feature>
<dbReference type="Proteomes" id="UP000027120">
    <property type="component" value="Unassembled WGS sequence"/>
</dbReference>
<keyword evidence="3" id="KW-1185">Reference proteome</keyword>
<dbReference type="InterPro" id="IPR010259">
    <property type="entry name" value="S8pro/Inhibitor_I9"/>
</dbReference>
<organism evidence="2 3">
    <name type="scientific">Citrus sinensis</name>
    <name type="common">Sweet orange</name>
    <name type="synonym">Citrus aurantium var. sinensis</name>
    <dbReference type="NCBI Taxonomy" id="2711"/>
    <lineage>
        <taxon>Eukaryota</taxon>
        <taxon>Viridiplantae</taxon>
        <taxon>Streptophyta</taxon>
        <taxon>Embryophyta</taxon>
        <taxon>Tracheophyta</taxon>
        <taxon>Spermatophyta</taxon>
        <taxon>Magnoliopsida</taxon>
        <taxon>eudicotyledons</taxon>
        <taxon>Gunneridae</taxon>
        <taxon>Pentapetalae</taxon>
        <taxon>rosids</taxon>
        <taxon>malvids</taxon>
        <taxon>Sapindales</taxon>
        <taxon>Rutaceae</taxon>
        <taxon>Aurantioideae</taxon>
        <taxon>Citrus</taxon>
    </lineage>
</organism>
<dbReference type="Pfam" id="PF05922">
    <property type="entry name" value="Inhibitor_I9"/>
    <property type="match status" value="1"/>
</dbReference>
<dbReference type="EMBL" id="KK784898">
    <property type="protein sequence ID" value="KDO66663.1"/>
    <property type="molecule type" value="Genomic_DNA"/>
</dbReference>
<dbReference type="AlphaFoldDB" id="A0A067FH33"/>
<evidence type="ECO:0000313" key="3">
    <source>
        <dbReference type="Proteomes" id="UP000027120"/>
    </source>
</evidence>
<accession>A0A067FH33</accession>
<evidence type="ECO:0000259" key="1">
    <source>
        <dbReference type="Pfam" id="PF05922"/>
    </source>
</evidence>
<evidence type="ECO:0000313" key="2">
    <source>
        <dbReference type="EMBL" id="KDO66663.1"/>
    </source>
</evidence>
<protein>
    <recommendedName>
        <fullName evidence="1">Inhibitor I9 domain-containing protein</fullName>
    </recommendedName>
</protein>
<reference evidence="2 3" key="1">
    <citation type="submission" date="2014-04" db="EMBL/GenBank/DDBJ databases">
        <authorList>
            <consortium name="International Citrus Genome Consortium"/>
            <person name="Gmitter F."/>
            <person name="Chen C."/>
            <person name="Farmerie W."/>
            <person name="Harkins T."/>
            <person name="Desany B."/>
            <person name="Mohiuddin M."/>
            <person name="Kodira C."/>
            <person name="Borodovsky M."/>
            <person name="Lomsadze A."/>
            <person name="Burns P."/>
            <person name="Jenkins J."/>
            <person name="Prochnik S."/>
            <person name="Shu S."/>
            <person name="Chapman J."/>
            <person name="Pitluck S."/>
            <person name="Schmutz J."/>
            <person name="Rokhsar D."/>
        </authorList>
    </citation>
    <scope>NUCLEOTIDE SEQUENCE</scope>
</reference>
<dbReference type="Gene3D" id="3.30.70.80">
    <property type="entry name" value="Peptidase S8 propeptide/proteinase inhibitor I9"/>
    <property type="match status" value="1"/>
</dbReference>
<dbReference type="InterPro" id="IPR037045">
    <property type="entry name" value="S8pro/Inhibitor_I9_sf"/>
</dbReference>
<sequence length="63" mass="7000">MQVCIVYMGSLPAGEYSPLAHHLSVLQEGIQDSLANDVLVRSYERSFNGFAAKLTDEEQNRIS</sequence>
<name>A0A067FH33_CITSI</name>
<gene>
    <name evidence="2" type="ORF">CISIN_1g0363742mg</name>
</gene>
<feature type="non-terminal residue" evidence="2">
    <location>
        <position position="63"/>
    </location>
</feature>
<proteinExistence type="predicted"/>